<sequence length="179" mass="20728">MSDKRTNQTQQLIYEALLTYMQNGASFQGLTVTDIAEAAHISRQTFYNHYANLESIILIPVQGYVDNFFEQFAKAPDFNGERLVTTLYQGWLGHMDLFRLLIWAKLDNEFMTILRDFNIRIMQLSHTSKINAPLISSTLAGATFSFLKFTLIDEYKKWPEKEAISTFLTITNYGRDLFN</sequence>
<organism evidence="4 5">
    <name type="scientific">Secundilactobacillus malefermentans</name>
    <dbReference type="NCBI Taxonomy" id="176292"/>
    <lineage>
        <taxon>Bacteria</taxon>
        <taxon>Bacillati</taxon>
        <taxon>Bacillota</taxon>
        <taxon>Bacilli</taxon>
        <taxon>Lactobacillales</taxon>
        <taxon>Lactobacillaceae</taxon>
        <taxon>Secundilactobacillus</taxon>
    </lineage>
</organism>
<dbReference type="RefSeq" id="WP_010619178.1">
    <property type="nucleotide sequence ID" value="NZ_CP042371.1"/>
</dbReference>
<dbReference type="PROSITE" id="PS50977">
    <property type="entry name" value="HTH_TETR_2"/>
    <property type="match status" value="1"/>
</dbReference>
<dbReference type="Proteomes" id="UP000294854">
    <property type="component" value="Unassembled WGS sequence"/>
</dbReference>
<dbReference type="PANTHER" id="PTHR43479:SF11">
    <property type="entry name" value="ACREF_ENVCD OPERON REPRESSOR-RELATED"/>
    <property type="match status" value="1"/>
</dbReference>
<evidence type="ECO:0000256" key="2">
    <source>
        <dbReference type="PROSITE-ProRule" id="PRU00335"/>
    </source>
</evidence>
<dbReference type="OrthoDB" id="9810250at2"/>
<evidence type="ECO:0000259" key="3">
    <source>
        <dbReference type="PROSITE" id="PS50977"/>
    </source>
</evidence>
<dbReference type="EMBL" id="PUFO01000024">
    <property type="protein sequence ID" value="TDG79344.1"/>
    <property type="molecule type" value="Genomic_DNA"/>
</dbReference>
<evidence type="ECO:0000313" key="4">
    <source>
        <dbReference type="EMBL" id="TDG79344.1"/>
    </source>
</evidence>
<protein>
    <recommendedName>
        <fullName evidence="3">HTH tetR-type domain-containing protein</fullName>
    </recommendedName>
</protein>
<reference evidence="4 5" key="1">
    <citation type="journal article" date="2019" name="Appl. Microbiol. Biotechnol.">
        <title>Uncovering carbohydrate metabolism through a genotype-phenotype association study of 56 lactic acid bacteria genomes.</title>
        <authorList>
            <person name="Buron-Moles G."/>
            <person name="Chailyan A."/>
            <person name="Dolejs I."/>
            <person name="Forster J."/>
            <person name="Miks M.H."/>
        </authorList>
    </citation>
    <scope>NUCLEOTIDE SEQUENCE [LARGE SCALE GENOMIC DNA]</scope>
    <source>
        <strain evidence="4 5">ATCC 49373</strain>
    </source>
</reference>
<proteinExistence type="predicted"/>
<dbReference type="STRING" id="1122149.FD44_GL001622"/>
<name>A0A4R5NQY4_9LACO</name>
<dbReference type="InterPro" id="IPR009057">
    <property type="entry name" value="Homeodomain-like_sf"/>
</dbReference>
<dbReference type="InterPro" id="IPR050624">
    <property type="entry name" value="HTH-type_Tx_Regulator"/>
</dbReference>
<evidence type="ECO:0000313" key="5">
    <source>
        <dbReference type="Proteomes" id="UP000294854"/>
    </source>
</evidence>
<feature type="domain" description="HTH tetR-type" evidence="3">
    <location>
        <begin position="6"/>
        <end position="68"/>
    </location>
</feature>
<gene>
    <name evidence="4" type="ORF">C5L31_000140</name>
</gene>
<dbReference type="InterPro" id="IPR001647">
    <property type="entry name" value="HTH_TetR"/>
</dbReference>
<accession>A0A4R5NQY4</accession>
<evidence type="ECO:0000256" key="1">
    <source>
        <dbReference type="ARBA" id="ARBA00023125"/>
    </source>
</evidence>
<dbReference type="PANTHER" id="PTHR43479">
    <property type="entry name" value="ACREF/ENVCD OPERON REPRESSOR-RELATED"/>
    <property type="match status" value="1"/>
</dbReference>
<comment type="caution">
    <text evidence="4">The sequence shown here is derived from an EMBL/GenBank/DDBJ whole genome shotgun (WGS) entry which is preliminary data.</text>
</comment>
<dbReference type="AlphaFoldDB" id="A0A4R5NQY4"/>
<feature type="DNA-binding region" description="H-T-H motif" evidence="2">
    <location>
        <begin position="31"/>
        <end position="50"/>
    </location>
</feature>
<keyword evidence="5" id="KW-1185">Reference proteome</keyword>
<dbReference type="SUPFAM" id="SSF46689">
    <property type="entry name" value="Homeodomain-like"/>
    <property type="match status" value="1"/>
</dbReference>
<dbReference type="Gene3D" id="1.10.357.10">
    <property type="entry name" value="Tetracycline Repressor, domain 2"/>
    <property type="match status" value="1"/>
</dbReference>
<keyword evidence="1 2" id="KW-0238">DNA-binding</keyword>
<dbReference type="GO" id="GO:0003677">
    <property type="term" value="F:DNA binding"/>
    <property type="evidence" value="ECO:0007669"/>
    <property type="project" value="UniProtKB-UniRule"/>
</dbReference>